<reference evidence="2 3" key="1">
    <citation type="submission" date="2012-08" db="EMBL/GenBank/DDBJ databases">
        <title>Whole genome shotgun sequence of Gordonia rhizosphera NBRC 16068.</title>
        <authorList>
            <person name="Takarada H."/>
            <person name="Isaki S."/>
            <person name="Hosoyama A."/>
            <person name="Tsuchikane K."/>
            <person name="Katsumata H."/>
            <person name="Baba S."/>
            <person name="Ohji S."/>
            <person name="Yamazaki S."/>
            <person name="Fujita N."/>
        </authorList>
    </citation>
    <scope>NUCLEOTIDE SEQUENCE [LARGE SCALE GENOMIC DNA]</scope>
    <source>
        <strain evidence="2 3">NBRC 16068</strain>
    </source>
</reference>
<name>K6X4P9_9ACTN</name>
<comment type="caution">
    <text evidence="2">The sequence shown here is derived from an EMBL/GenBank/DDBJ whole genome shotgun (WGS) entry which is preliminary data.</text>
</comment>
<evidence type="ECO:0000313" key="2">
    <source>
        <dbReference type="EMBL" id="GAB93769.1"/>
    </source>
</evidence>
<feature type="transmembrane region" description="Helical" evidence="1">
    <location>
        <begin position="49"/>
        <end position="71"/>
    </location>
</feature>
<evidence type="ECO:0000256" key="1">
    <source>
        <dbReference type="SAM" id="Phobius"/>
    </source>
</evidence>
<evidence type="ECO:0000313" key="3">
    <source>
        <dbReference type="Proteomes" id="UP000008363"/>
    </source>
</evidence>
<dbReference type="EMBL" id="BAHC01000245">
    <property type="protein sequence ID" value="GAB93769.1"/>
    <property type="molecule type" value="Genomic_DNA"/>
</dbReference>
<feature type="transmembrane region" description="Helical" evidence="1">
    <location>
        <begin position="83"/>
        <end position="101"/>
    </location>
</feature>
<keyword evidence="1" id="KW-0812">Transmembrane</keyword>
<keyword evidence="1" id="KW-0472">Membrane</keyword>
<gene>
    <name evidence="2" type="ORF">GORHZ_245_00070</name>
</gene>
<proteinExistence type="predicted"/>
<keyword evidence="1" id="KW-1133">Transmembrane helix</keyword>
<accession>K6X4P9</accession>
<organism evidence="2 3">
    <name type="scientific">Gordonia rhizosphera NBRC 16068</name>
    <dbReference type="NCBI Taxonomy" id="1108045"/>
    <lineage>
        <taxon>Bacteria</taxon>
        <taxon>Bacillati</taxon>
        <taxon>Actinomycetota</taxon>
        <taxon>Actinomycetes</taxon>
        <taxon>Mycobacteriales</taxon>
        <taxon>Gordoniaceae</taxon>
        <taxon>Gordonia</taxon>
    </lineage>
</organism>
<feature type="transmembrane region" description="Helical" evidence="1">
    <location>
        <begin position="107"/>
        <end position="129"/>
    </location>
</feature>
<dbReference type="Proteomes" id="UP000008363">
    <property type="component" value="Unassembled WGS sequence"/>
</dbReference>
<sequence>MPGDSSLHGPTHDRGYLDRMLIAGLGLVGAISTIVLSAIPMTIGVDSSPVVVAMVGSVNTFGYVALVLLAARAPIVWGLVSRLCLLMVAISVLGAVVPMSMSGTAVAGTSFLVAMSSLMAFIILGYALLDRDR</sequence>
<protein>
    <submittedName>
        <fullName evidence="2">Uncharacterized protein</fullName>
    </submittedName>
</protein>
<dbReference type="AlphaFoldDB" id="K6X4P9"/>
<keyword evidence="3" id="KW-1185">Reference proteome</keyword>
<feature type="transmembrane region" description="Helical" evidence="1">
    <location>
        <begin position="21"/>
        <end position="43"/>
    </location>
</feature>